<accession>A0A937FDM0</accession>
<keyword evidence="2" id="KW-1185">Reference proteome</keyword>
<evidence type="ECO:0000313" key="1">
    <source>
        <dbReference type="EMBL" id="MBL3658603.1"/>
    </source>
</evidence>
<proteinExistence type="predicted"/>
<name>A0A937FDM0_9BACT</name>
<dbReference type="Proteomes" id="UP000659388">
    <property type="component" value="Unassembled WGS sequence"/>
</dbReference>
<comment type="caution">
    <text evidence="1">The sequence shown here is derived from an EMBL/GenBank/DDBJ whole genome shotgun (WGS) entry which is preliminary data.</text>
</comment>
<organism evidence="1 2">
    <name type="scientific">Fulvivirga sediminis</name>
    <dbReference type="NCBI Taxonomy" id="2803949"/>
    <lineage>
        <taxon>Bacteria</taxon>
        <taxon>Pseudomonadati</taxon>
        <taxon>Bacteroidota</taxon>
        <taxon>Cytophagia</taxon>
        <taxon>Cytophagales</taxon>
        <taxon>Fulvivirgaceae</taxon>
        <taxon>Fulvivirga</taxon>
    </lineage>
</organism>
<protein>
    <submittedName>
        <fullName evidence="1">Uncharacterized protein</fullName>
    </submittedName>
</protein>
<dbReference type="RefSeq" id="WP_202246398.1">
    <property type="nucleotide sequence ID" value="NZ_JAESIY010000014.1"/>
</dbReference>
<dbReference type="AlphaFoldDB" id="A0A937FDM0"/>
<dbReference type="EMBL" id="JAESIY010000014">
    <property type="protein sequence ID" value="MBL3658603.1"/>
    <property type="molecule type" value="Genomic_DNA"/>
</dbReference>
<sequence>MLGGEEKHNCLIFRIAEELQYLDLLTQKVEHIRQIHSRIDLESPVLIDEHCAGKDWSVFGLSKLQVEVAVMSLIQKLKSINRMLEKINPSFTIRQEFIELVTMYSKNLTENLDIICDHCHKYQFLNIQEERDMLYKLYSTVSERLVLDMYLDNSAVTTEEIVASLKNGIDKASTPDFF</sequence>
<reference evidence="1" key="1">
    <citation type="submission" date="2021-01" db="EMBL/GenBank/DDBJ databases">
        <title>Fulvivirga kasyanovii gen. nov., sp nov., a novel member of the phylum Bacteroidetes isolated from seawater in a mussel farm.</title>
        <authorList>
            <person name="Zhao L.-H."/>
            <person name="Wang Z.-J."/>
        </authorList>
    </citation>
    <scope>NUCLEOTIDE SEQUENCE</scope>
    <source>
        <strain evidence="1">2943</strain>
    </source>
</reference>
<evidence type="ECO:0000313" key="2">
    <source>
        <dbReference type="Proteomes" id="UP000659388"/>
    </source>
</evidence>
<gene>
    <name evidence="1" type="ORF">JL102_20800</name>
</gene>